<sequence length="50" mass="5704">MKNIRKIANSTKSLIFPAIILLLLILVIQPENISGAMYPTYKVRDYVVIK</sequence>
<proteinExistence type="predicted"/>
<accession>A0ABS4EDE8</accession>
<keyword evidence="2" id="KW-1185">Reference proteome</keyword>
<dbReference type="Proteomes" id="UP000767291">
    <property type="component" value="Unassembled WGS sequence"/>
</dbReference>
<evidence type="ECO:0000313" key="2">
    <source>
        <dbReference type="Proteomes" id="UP000767291"/>
    </source>
</evidence>
<name>A0ABS4EDE8_9FIRM</name>
<comment type="caution">
    <text evidence="1">The sequence shown here is derived from an EMBL/GenBank/DDBJ whole genome shotgun (WGS) entry which is preliminary data.</text>
</comment>
<evidence type="ECO:0000313" key="1">
    <source>
        <dbReference type="EMBL" id="MBP1855957.1"/>
    </source>
</evidence>
<protein>
    <submittedName>
        <fullName evidence="1">Signal peptidase I</fullName>
    </submittedName>
</protein>
<reference evidence="1 2" key="1">
    <citation type="submission" date="2021-03" db="EMBL/GenBank/DDBJ databases">
        <title>Genomic Encyclopedia of Type Strains, Phase IV (KMG-IV): sequencing the most valuable type-strain genomes for metagenomic binning, comparative biology and taxonomic classification.</title>
        <authorList>
            <person name="Goeker M."/>
        </authorList>
    </citation>
    <scope>NUCLEOTIDE SEQUENCE [LARGE SCALE GENOMIC DNA]</scope>
    <source>
        <strain evidence="1 2">DSM 1289</strain>
    </source>
</reference>
<dbReference type="RefSeq" id="WP_209457336.1">
    <property type="nucleotide sequence ID" value="NZ_BAAACS010000019.1"/>
</dbReference>
<organism evidence="1 2">
    <name type="scientific">Metaclostridioides mangenotii</name>
    <dbReference type="NCBI Taxonomy" id="1540"/>
    <lineage>
        <taxon>Bacteria</taxon>
        <taxon>Bacillati</taxon>
        <taxon>Bacillota</taxon>
        <taxon>Clostridia</taxon>
        <taxon>Peptostreptococcales</taxon>
        <taxon>Peptostreptococcaceae</taxon>
        <taxon>Metaclostridioides</taxon>
    </lineage>
</organism>
<dbReference type="EMBL" id="JAGGJX010000005">
    <property type="protein sequence ID" value="MBP1855957.1"/>
    <property type="molecule type" value="Genomic_DNA"/>
</dbReference>
<gene>
    <name evidence="1" type="ORF">J2Z43_002358</name>
</gene>